<dbReference type="Proteomes" id="UP000472265">
    <property type="component" value="Chromosome 20"/>
</dbReference>
<evidence type="ECO:0000313" key="2">
    <source>
        <dbReference type="Proteomes" id="UP000472265"/>
    </source>
</evidence>
<proteinExistence type="predicted"/>
<keyword evidence="2" id="KW-1185">Reference proteome</keyword>
<protein>
    <submittedName>
        <fullName evidence="1">Uncharacterized protein</fullName>
    </submittedName>
</protein>
<accession>A0A671W121</accession>
<dbReference type="InParanoid" id="A0A671W121"/>
<evidence type="ECO:0000313" key="1">
    <source>
        <dbReference type="Ensembl" id="ENSSAUP00010032803.1"/>
    </source>
</evidence>
<reference evidence="1" key="2">
    <citation type="submission" date="2025-08" db="UniProtKB">
        <authorList>
            <consortium name="Ensembl"/>
        </authorList>
    </citation>
    <scope>IDENTIFICATION</scope>
</reference>
<dbReference type="Ensembl" id="ENSSAUT00010034546.1">
    <property type="protein sequence ID" value="ENSSAUP00010032803.1"/>
    <property type="gene ID" value="ENSSAUG00010013898.1"/>
</dbReference>
<reference evidence="1" key="3">
    <citation type="submission" date="2025-09" db="UniProtKB">
        <authorList>
            <consortium name="Ensembl"/>
        </authorList>
    </citation>
    <scope>IDENTIFICATION</scope>
</reference>
<organism evidence="1 2">
    <name type="scientific">Sparus aurata</name>
    <name type="common">Gilthead sea bream</name>
    <dbReference type="NCBI Taxonomy" id="8175"/>
    <lineage>
        <taxon>Eukaryota</taxon>
        <taxon>Metazoa</taxon>
        <taxon>Chordata</taxon>
        <taxon>Craniata</taxon>
        <taxon>Vertebrata</taxon>
        <taxon>Euteleostomi</taxon>
        <taxon>Actinopterygii</taxon>
        <taxon>Neopterygii</taxon>
        <taxon>Teleostei</taxon>
        <taxon>Neoteleostei</taxon>
        <taxon>Acanthomorphata</taxon>
        <taxon>Eupercaria</taxon>
        <taxon>Spariformes</taxon>
        <taxon>Sparidae</taxon>
        <taxon>Sparus</taxon>
    </lineage>
</organism>
<name>A0A671W121_SPAAU</name>
<reference evidence="1" key="1">
    <citation type="submission" date="2021-04" db="EMBL/GenBank/DDBJ databases">
        <authorList>
            <consortium name="Wellcome Sanger Institute Data Sharing"/>
        </authorList>
    </citation>
    <scope>NUCLEOTIDE SEQUENCE [LARGE SCALE GENOMIC DNA]</scope>
</reference>
<dbReference type="AlphaFoldDB" id="A0A671W121"/>
<sequence length="97" mass="11005">YDCPHTQSTPCWIRIGEGTHTSIPDNLMSCGSPSSNCVSGAVNSRTGHNFHEYLSIQQKYLVICSFNCLCLQSQSLLYWYSLKFKAIHIYSVIYTFV</sequence>